<evidence type="ECO:0000313" key="9">
    <source>
        <dbReference type="EMBL" id="TMQ70082.1"/>
    </source>
</evidence>
<gene>
    <name evidence="9" type="ORF">E6K80_09675</name>
</gene>
<proteinExistence type="inferred from homology"/>
<organism evidence="9 10">
    <name type="scientific">Eiseniibacteriota bacterium</name>
    <dbReference type="NCBI Taxonomy" id="2212470"/>
    <lineage>
        <taxon>Bacteria</taxon>
        <taxon>Candidatus Eiseniibacteriota</taxon>
    </lineage>
</organism>
<protein>
    <recommendedName>
        <fullName evidence="11">Biopolymer transporter ExbD</fullName>
    </recommendedName>
</protein>
<comment type="similarity">
    <text evidence="2 7">Belongs to the ExbD/TolR family.</text>
</comment>
<keyword evidence="4 7" id="KW-0812">Transmembrane</keyword>
<dbReference type="GO" id="GO:0005886">
    <property type="term" value="C:plasma membrane"/>
    <property type="evidence" value="ECO:0007669"/>
    <property type="project" value="UniProtKB-SubCell"/>
</dbReference>
<dbReference type="GO" id="GO:0015031">
    <property type="term" value="P:protein transport"/>
    <property type="evidence" value="ECO:0007669"/>
    <property type="project" value="UniProtKB-KW"/>
</dbReference>
<comment type="caution">
    <text evidence="9">The sequence shown here is derived from an EMBL/GenBank/DDBJ whole genome shotgun (WGS) entry which is preliminary data.</text>
</comment>
<evidence type="ECO:0000256" key="4">
    <source>
        <dbReference type="ARBA" id="ARBA00022692"/>
    </source>
</evidence>
<evidence type="ECO:0000256" key="6">
    <source>
        <dbReference type="ARBA" id="ARBA00023136"/>
    </source>
</evidence>
<keyword evidence="7" id="KW-0813">Transport</keyword>
<sequence length="168" mass="18014">MRRRRHGGVPRRRGSSGSGSVNLISMMDILTVLLLFLLKSYVAGGEVMVPPTGIHLPSSSADAPPQTSIVVVVAIDGDEILVGNERVTTLSQALGAPGLEIAPLTAHLQTVKRQEEDLARLRGAAPAQHRIATIQGDRAVEFRVLQKVMYTLGQNGYENISLAVLQKS</sequence>
<evidence type="ECO:0000256" key="2">
    <source>
        <dbReference type="ARBA" id="ARBA00005811"/>
    </source>
</evidence>
<dbReference type="AlphaFoldDB" id="A0A538U2H6"/>
<name>A0A538U2H6_UNCEI</name>
<keyword evidence="3" id="KW-1003">Cell membrane</keyword>
<comment type="subcellular location">
    <subcellularLocation>
        <location evidence="1">Cell membrane</location>
        <topology evidence="1">Single-pass membrane protein</topology>
    </subcellularLocation>
    <subcellularLocation>
        <location evidence="7">Cell membrane</location>
        <topology evidence="7">Single-pass type II membrane protein</topology>
    </subcellularLocation>
</comment>
<evidence type="ECO:0000256" key="5">
    <source>
        <dbReference type="ARBA" id="ARBA00022989"/>
    </source>
</evidence>
<evidence type="ECO:0000256" key="8">
    <source>
        <dbReference type="SAM" id="Phobius"/>
    </source>
</evidence>
<reference evidence="9 10" key="1">
    <citation type="journal article" date="2019" name="Nat. Microbiol.">
        <title>Mediterranean grassland soil C-N compound turnover is dependent on rainfall and depth, and is mediated by genomically divergent microorganisms.</title>
        <authorList>
            <person name="Diamond S."/>
            <person name="Andeer P.F."/>
            <person name="Li Z."/>
            <person name="Crits-Christoph A."/>
            <person name="Burstein D."/>
            <person name="Anantharaman K."/>
            <person name="Lane K.R."/>
            <person name="Thomas B.C."/>
            <person name="Pan C."/>
            <person name="Northen T.R."/>
            <person name="Banfield J.F."/>
        </authorList>
    </citation>
    <scope>NUCLEOTIDE SEQUENCE [LARGE SCALE GENOMIC DNA]</scope>
    <source>
        <strain evidence="9">WS_10</strain>
    </source>
</reference>
<dbReference type="Proteomes" id="UP000319836">
    <property type="component" value="Unassembled WGS sequence"/>
</dbReference>
<keyword evidence="7" id="KW-0653">Protein transport</keyword>
<evidence type="ECO:0008006" key="11">
    <source>
        <dbReference type="Google" id="ProtNLM"/>
    </source>
</evidence>
<evidence type="ECO:0000256" key="3">
    <source>
        <dbReference type="ARBA" id="ARBA00022475"/>
    </source>
</evidence>
<dbReference type="Pfam" id="PF02472">
    <property type="entry name" value="ExbD"/>
    <property type="match status" value="1"/>
</dbReference>
<evidence type="ECO:0000256" key="7">
    <source>
        <dbReference type="RuleBase" id="RU003879"/>
    </source>
</evidence>
<evidence type="ECO:0000313" key="10">
    <source>
        <dbReference type="Proteomes" id="UP000319836"/>
    </source>
</evidence>
<dbReference type="GO" id="GO:0022857">
    <property type="term" value="F:transmembrane transporter activity"/>
    <property type="evidence" value="ECO:0007669"/>
    <property type="project" value="InterPro"/>
</dbReference>
<feature type="transmembrane region" description="Helical" evidence="8">
    <location>
        <begin position="21"/>
        <end position="42"/>
    </location>
</feature>
<dbReference type="InterPro" id="IPR003400">
    <property type="entry name" value="ExbD"/>
</dbReference>
<evidence type="ECO:0000256" key="1">
    <source>
        <dbReference type="ARBA" id="ARBA00004162"/>
    </source>
</evidence>
<dbReference type="EMBL" id="VBPA01000236">
    <property type="protein sequence ID" value="TMQ70082.1"/>
    <property type="molecule type" value="Genomic_DNA"/>
</dbReference>
<keyword evidence="6 8" id="KW-0472">Membrane</keyword>
<keyword evidence="5 8" id="KW-1133">Transmembrane helix</keyword>
<accession>A0A538U2H6</accession>